<keyword evidence="2" id="KW-1185">Reference proteome</keyword>
<protein>
    <recommendedName>
        <fullName evidence="3">Lipoprotein</fullName>
    </recommendedName>
</protein>
<name>A0A1G8FEP6_9VIBR</name>
<organism evidence="1 2">
    <name type="scientific">Vibrio xiamenensis</name>
    <dbReference type="NCBI Taxonomy" id="861298"/>
    <lineage>
        <taxon>Bacteria</taxon>
        <taxon>Pseudomonadati</taxon>
        <taxon>Pseudomonadota</taxon>
        <taxon>Gammaproteobacteria</taxon>
        <taxon>Vibrionales</taxon>
        <taxon>Vibrionaceae</taxon>
        <taxon>Vibrio</taxon>
    </lineage>
</organism>
<evidence type="ECO:0000313" key="1">
    <source>
        <dbReference type="EMBL" id="SDH80566.1"/>
    </source>
</evidence>
<reference evidence="2" key="1">
    <citation type="submission" date="2016-10" db="EMBL/GenBank/DDBJ databases">
        <authorList>
            <person name="Varghese N."/>
            <person name="Submissions S."/>
        </authorList>
    </citation>
    <scope>NUCLEOTIDE SEQUENCE [LARGE SCALE GENOMIC DNA]</scope>
    <source>
        <strain evidence="2">CGMCC 1.10228</strain>
    </source>
</reference>
<dbReference type="AlphaFoldDB" id="A0A1G8FEP6"/>
<sequence>MSVKQLSNIIILSVLAGCSSTAINSQQAAVQFDARYDECEDLGIQNVVDLPESQWFDSLSFSDKKIVVGYLYNLNQRACTKEATEALRAALKRDPNAKVQACYQEFLAPISEGFGQRAIGLDVSKILEMQRQFDKPFNLRHILTTENLYPKRS</sequence>
<evidence type="ECO:0008006" key="3">
    <source>
        <dbReference type="Google" id="ProtNLM"/>
    </source>
</evidence>
<dbReference type="Proteomes" id="UP000198854">
    <property type="component" value="Unassembled WGS sequence"/>
</dbReference>
<evidence type="ECO:0000313" key="2">
    <source>
        <dbReference type="Proteomes" id="UP000198854"/>
    </source>
</evidence>
<dbReference type="EMBL" id="FNDD01000030">
    <property type="protein sequence ID" value="SDH80566.1"/>
    <property type="molecule type" value="Genomic_DNA"/>
</dbReference>
<gene>
    <name evidence="1" type="ORF">SAMN04488136_13022</name>
</gene>
<proteinExistence type="predicted"/>
<accession>A0A1G8FEP6</accession>
<dbReference type="STRING" id="861298.SAMN04488136_13022"/>
<dbReference type="PROSITE" id="PS51257">
    <property type="entry name" value="PROKAR_LIPOPROTEIN"/>
    <property type="match status" value="1"/>
</dbReference>